<dbReference type="Proteomes" id="UP000297527">
    <property type="component" value="Unassembled WGS sequence"/>
</dbReference>
<comment type="caution">
    <text evidence="2">The sequence shown here is derived from an EMBL/GenBank/DDBJ whole genome shotgun (WGS) entry which is preliminary data.</text>
</comment>
<organism evidence="2 3">
    <name type="scientific">Botryotinia convoluta</name>
    <dbReference type="NCBI Taxonomy" id="54673"/>
    <lineage>
        <taxon>Eukaryota</taxon>
        <taxon>Fungi</taxon>
        <taxon>Dikarya</taxon>
        <taxon>Ascomycota</taxon>
        <taxon>Pezizomycotina</taxon>
        <taxon>Leotiomycetes</taxon>
        <taxon>Helotiales</taxon>
        <taxon>Sclerotiniaceae</taxon>
        <taxon>Botryotinia</taxon>
    </lineage>
</organism>
<evidence type="ECO:0000256" key="1">
    <source>
        <dbReference type="SAM" id="MobiDB-lite"/>
    </source>
</evidence>
<keyword evidence="3" id="KW-1185">Reference proteome</keyword>
<gene>
    <name evidence="2" type="ORF">BCON_0562g00030</name>
</gene>
<dbReference type="AlphaFoldDB" id="A0A4Z1H5D1"/>
<name>A0A4Z1H5D1_9HELO</name>
<protein>
    <submittedName>
        <fullName evidence="2">Uncharacterized protein</fullName>
    </submittedName>
</protein>
<feature type="region of interest" description="Disordered" evidence="1">
    <location>
        <begin position="48"/>
        <end position="118"/>
    </location>
</feature>
<feature type="compositionally biased region" description="Low complexity" evidence="1">
    <location>
        <begin position="54"/>
        <end position="63"/>
    </location>
</feature>
<feature type="compositionally biased region" description="Acidic residues" evidence="1">
    <location>
        <begin position="103"/>
        <end position="113"/>
    </location>
</feature>
<feature type="region of interest" description="Disordered" evidence="1">
    <location>
        <begin position="144"/>
        <end position="178"/>
    </location>
</feature>
<dbReference type="OrthoDB" id="3552682at2759"/>
<evidence type="ECO:0000313" key="3">
    <source>
        <dbReference type="Proteomes" id="UP000297527"/>
    </source>
</evidence>
<feature type="compositionally biased region" description="Polar residues" evidence="1">
    <location>
        <begin position="82"/>
        <end position="102"/>
    </location>
</feature>
<accession>A0A4Z1H5D1</accession>
<dbReference type="EMBL" id="PQXN01000560">
    <property type="protein sequence ID" value="TGO44248.1"/>
    <property type="molecule type" value="Genomic_DNA"/>
</dbReference>
<evidence type="ECO:0000313" key="2">
    <source>
        <dbReference type="EMBL" id="TGO44248.1"/>
    </source>
</evidence>
<proteinExistence type="predicted"/>
<reference evidence="2 3" key="1">
    <citation type="submission" date="2017-12" db="EMBL/GenBank/DDBJ databases">
        <title>Comparative genomics of Botrytis spp.</title>
        <authorList>
            <person name="Valero-Jimenez C.A."/>
            <person name="Tapia P."/>
            <person name="Veloso J."/>
            <person name="Silva-Moreno E."/>
            <person name="Staats M."/>
            <person name="Valdes J.H."/>
            <person name="Van Kan J.A.L."/>
        </authorList>
    </citation>
    <scope>NUCLEOTIDE SEQUENCE [LARGE SCALE GENOMIC DNA]</scope>
    <source>
        <strain evidence="2 3">MUCL11595</strain>
    </source>
</reference>
<sequence>MRWYHEILTSFAFTNSFILDSSLESHYTTMDSPRVLKTRNSNITYQIMKENRPSASSSTSSKRGSSKSKPKLLENLEAANKLPSNTGLFSPASSDENLSANDSDFEDSDEELVEVTLQPQSKAHNLDFYKDKMEDLAKTYKEIIDRRSSPEAQQASPYLPRTSSSSSYSSKRHDRRSQDDISNANLLLLLQGRGMNVVLLLEPPESSSSKLHALEALTYDAMLDGGARHTSPIIDRATIRRWQKISQGQER</sequence>